<keyword evidence="2" id="KW-1185">Reference proteome</keyword>
<evidence type="ECO:0000313" key="2">
    <source>
        <dbReference type="Proteomes" id="UP000887159"/>
    </source>
</evidence>
<dbReference type="AlphaFoldDB" id="A0A8X6VD13"/>
<sequence>MGVRYAAAKHIYTRQDALFISYKQSPDNARSVAFSQRNNNPFLIENETFNNSDIINNLIDYDDGQEEPYSFESG</sequence>
<comment type="caution">
    <text evidence="1">The sequence shown here is derived from an EMBL/GenBank/DDBJ whole genome shotgun (WGS) entry which is preliminary data.</text>
</comment>
<accession>A0A8X6VD13</accession>
<name>A0A8X6VD13_TRICX</name>
<evidence type="ECO:0000313" key="1">
    <source>
        <dbReference type="EMBL" id="GFY08119.1"/>
    </source>
</evidence>
<proteinExistence type="predicted"/>
<gene>
    <name evidence="1" type="primary">NCL1_44931</name>
    <name evidence="1" type="ORF">TNCV_1355331</name>
</gene>
<dbReference type="Proteomes" id="UP000887159">
    <property type="component" value="Unassembled WGS sequence"/>
</dbReference>
<reference evidence="1" key="1">
    <citation type="submission" date="2020-08" db="EMBL/GenBank/DDBJ databases">
        <title>Multicomponent nature underlies the extraordinary mechanical properties of spider dragline silk.</title>
        <authorList>
            <person name="Kono N."/>
            <person name="Nakamura H."/>
            <person name="Mori M."/>
            <person name="Yoshida Y."/>
            <person name="Ohtoshi R."/>
            <person name="Malay A.D."/>
            <person name="Moran D.A.P."/>
            <person name="Tomita M."/>
            <person name="Numata K."/>
            <person name="Arakawa K."/>
        </authorList>
    </citation>
    <scope>NUCLEOTIDE SEQUENCE</scope>
</reference>
<protein>
    <submittedName>
        <fullName evidence="1">Uncharacterized protein</fullName>
    </submittedName>
</protein>
<dbReference type="EMBL" id="BMAU01021280">
    <property type="protein sequence ID" value="GFY08119.1"/>
    <property type="molecule type" value="Genomic_DNA"/>
</dbReference>
<organism evidence="1 2">
    <name type="scientific">Trichonephila clavipes</name>
    <name type="common">Golden silk orbweaver</name>
    <name type="synonym">Nephila clavipes</name>
    <dbReference type="NCBI Taxonomy" id="2585209"/>
    <lineage>
        <taxon>Eukaryota</taxon>
        <taxon>Metazoa</taxon>
        <taxon>Ecdysozoa</taxon>
        <taxon>Arthropoda</taxon>
        <taxon>Chelicerata</taxon>
        <taxon>Arachnida</taxon>
        <taxon>Araneae</taxon>
        <taxon>Araneomorphae</taxon>
        <taxon>Entelegynae</taxon>
        <taxon>Araneoidea</taxon>
        <taxon>Nephilidae</taxon>
        <taxon>Trichonephila</taxon>
    </lineage>
</organism>